<dbReference type="GO" id="GO:0006508">
    <property type="term" value="P:proteolysis"/>
    <property type="evidence" value="ECO:0007669"/>
    <property type="project" value="UniProtKB-KW"/>
</dbReference>
<dbReference type="Gene3D" id="2.30.250.10">
    <property type="entry name" value="Aminopeptidase i, Domain 2"/>
    <property type="match status" value="1"/>
</dbReference>
<evidence type="ECO:0000256" key="4">
    <source>
        <dbReference type="ARBA" id="ARBA00022670"/>
    </source>
</evidence>
<evidence type="ECO:0000256" key="5">
    <source>
        <dbReference type="ARBA" id="ARBA00022723"/>
    </source>
</evidence>
<keyword evidence="7 9" id="KW-0862">Zinc</keyword>
<gene>
    <name evidence="11" type="ORF">DW674_06610</name>
</gene>
<dbReference type="Proteomes" id="UP000283442">
    <property type="component" value="Unassembled WGS sequence"/>
</dbReference>
<dbReference type="GO" id="GO:0008237">
    <property type="term" value="F:metallopeptidase activity"/>
    <property type="evidence" value="ECO:0007669"/>
    <property type="project" value="UniProtKB-KW"/>
</dbReference>
<dbReference type="AlphaFoldDB" id="A0A414NWC1"/>
<keyword evidence="5 9" id="KW-0479">Metal-binding</keyword>
<protein>
    <recommendedName>
        <fullName evidence="10">M18 family aminopeptidase</fullName>
        <ecNumber evidence="10">3.4.11.-</ecNumber>
    </recommendedName>
</protein>
<evidence type="ECO:0000256" key="7">
    <source>
        <dbReference type="ARBA" id="ARBA00022833"/>
    </source>
</evidence>
<dbReference type="EMBL" id="QRHE01000006">
    <property type="protein sequence ID" value="RHF51432.1"/>
    <property type="molecule type" value="Genomic_DNA"/>
</dbReference>
<dbReference type="GO" id="GO:0005737">
    <property type="term" value="C:cytoplasm"/>
    <property type="evidence" value="ECO:0007669"/>
    <property type="project" value="UniProtKB-ARBA"/>
</dbReference>
<dbReference type="Gene3D" id="3.40.630.10">
    <property type="entry name" value="Zn peptidases"/>
    <property type="match status" value="1"/>
</dbReference>
<dbReference type="GO" id="GO:0008270">
    <property type="term" value="F:zinc ion binding"/>
    <property type="evidence" value="ECO:0007669"/>
    <property type="project" value="InterPro"/>
</dbReference>
<dbReference type="Pfam" id="PF02127">
    <property type="entry name" value="Peptidase_M18"/>
    <property type="match status" value="1"/>
</dbReference>
<evidence type="ECO:0000313" key="11">
    <source>
        <dbReference type="EMBL" id="RHF51432.1"/>
    </source>
</evidence>
<evidence type="ECO:0000256" key="8">
    <source>
        <dbReference type="ARBA" id="ARBA00023049"/>
    </source>
</evidence>
<comment type="cofactor">
    <cofactor evidence="1 10">
        <name>Zn(2+)</name>
        <dbReference type="ChEBI" id="CHEBI:29105"/>
    </cofactor>
</comment>
<evidence type="ECO:0000256" key="1">
    <source>
        <dbReference type="ARBA" id="ARBA00001947"/>
    </source>
</evidence>
<organism evidence="11 12">
    <name type="scientific">Mitsuokella multacida</name>
    <dbReference type="NCBI Taxonomy" id="52226"/>
    <lineage>
        <taxon>Bacteria</taxon>
        <taxon>Bacillati</taxon>
        <taxon>Bacillota</taxon>
        <taxon>Negativicutes</taxon>
        <taxon>Selenomonadales</taxon>
        <taxon>Selenomonadaceae</taxon>
        <taxon>Mitsuokella</taxon>
    </lineage>
</organism>
<dbReference type="RefSeq" id="WP_118176062.1">
    <property type="nucleotide sequence ID" value="NZ_JAQEAO010000001.1"/>
</dbReference>
<evidence type="ECO:0000256" key="3">
    <source>
        <dbReference type="ARBA" id="ARBA00022438"/>
    </source>
</evidence>
<dbReference type="PANTHER" id="PTHR28570">
    <property type="entry name" value="ASPARTYL AMINOPEPTIDASE"/>
    <property type="match status" value="1"/>
</dbReference>
<keyword evidence="8 9" id="KW-0482">Metalloprotease</keyword>
<dbReference type="GO" id="GO:0004177">
    <property type="term" value="F:aminopeptidase activity"/>
    <property type="evidence" value="ECO:0007669"/>
    <property type="project" value="UniProtKB-KW"/>
</dbReference>
<evidence type="ECO:0000256" key="10">
    <source>
        <dbReference type="RuleBase" id="RU004387"/>
    </source>
</evidence>
<accession>A0A414NWC1</accession>
<keyword evidence="6 9" id="KW-0378">Hydrolase</keyword>
<evidence type="ECO:0000256" key="2">
    <source>
        <dbReference type="ARBA" id="ARBA00008290"/>
    </source>
</evidence>
<reference evidence="11 12" key="1">
    <citation type="submission" date="2018-08" db="EMBL/GenBank/DDBJ databases">
        <title>A genome reference for cultivated species of the human gut microbiota.</title>
        <authorList>
            <person name="Zou Y."/>
            <person name="Xue W."/>
            <person name="Luo G."/>
        </authorList>
    </citation>
    <scope>NUCLEOTIDE SEQUENCE [LARGE SCALE GENOMIC DNA]</scope>
    <source>
        <strain evidence="11 12">AM25-21AC</strain>
    </source>
</reference>
<dbReference type="InterPro" id="IPR001948">
    <property type="entry name" value="Peptidase_M18"/>
</dbReference>
<keyword evidence="4 9" id="KW-0645">Protease</keyword>
<dbReference type="OrthoDB" id="9764268at2"/>
<evidence type="ECO:0000256" key="9">
    <source>
        <dbReference type="RuleBase" id="RU004386"/>
    </source>
</evidence>
<dbReference type="SUPFAM" id="SSF101821">
    <property type="entry name" value="Aminopeptidase/glucanase lid domain"/>
    <property type="match status" value="1"/>
</dbReference>
<comment type="caution">
    <text evidence="11">The sequence shown here is derived from an EMBL/GenBank/DDBJ whole genome shotgun (WGS) entry which is preliminary data.</text>
</comment>
<sequence>MEKNIHERRGVIDLDFLSFLQRAVSPFHAVQVGAELLHEAGFVELEPREAWHLQPGKSYLVRVFDSTLVAFRIGEDPRAHLHIATAHTDFPCLRVKPSAVIAAKGYGTLNVEVYGGMIRSSWLDRPLSLAGKVVLAGTDPYTPEVHLVDIGRPLLTIPHLAIHMNRKVNEGETLNPQKDMLPLFTMLGMSSSDDTKSAHDAFLDFLADECHLDRGRILSYELTAYPTDAPCRFGAKNEFLSASRLDNMTSVYACLEGLLHGESQNGIQCIALFDNEEVGSCTKQGADSFALPNILMRLYSSLGYGQDAYFADLARGFLLSLDVAHALHPNAPEKADPTNAPRLGGGVTIKAACSQAYAGDAEAIAVTKALCEAHAIPYQMFLNRSDIRGGSTLGSMLTANMPMRAMDVGAAILAMHSARETMGADDQQALERLVTVFFSR</sequence>
<comment type="similarity">
    <text evidence="2 9">Belongs to the peptidase M18 family.</text>
</comment>
<dbReference type="SUPFAM" id="SSF53187">
    <property type="entry name" value="Zn-dependent exopeptidases"/>
    <property type="match status" value="1"/>
</dbReference>
<dbReference type="EC" id="3.4.11.-" evidence="10"/>
<name>A0A414NWC1_9FIRM</name>
<dbReference type="NCBIfam" id="NF002759">
    <property type="entry name" value="PRK02813.1"/>
    <property type="match status" value="1"/>
</dbReference>
<proteinExistence type="inferred from homology"/>
<dbReference type="InterPro" id="IPR023358">
    <property type="entry name" value="Peptidase_M18_dom2"/>
</dbReference>
<dbReference type="PANTHER" id="PTHR28570:SF3">
    <property type="entry name" value="ASPARTYL AMINOPEPTIDASE"/>
    <property type="match status" value="1"/>
</dbReference>
<keyword evidence="3 9" id="KW-0031">Aminopeptidase</keyword>
<evidence type="ECO:0000256" key="6">
    <source>
        <dbReference type="ARBA" id="ARBA00022801"/>
    </source>
</evidence>
<evidence type="ECO:0000313" key="12">
    <source>
        <dbReference type="Proteomes" id="UP000283442"/>
    </source>
</evidence>
<dbReference type="PRINTS" id="PR00932">
    <property type="entry name" value="AMINO1PTASE"/>
</dbReference>